<dbReference type="InterPro" id="IPR033729">
    <property type="entry name" value="SerRS_core"/>
</dbReference>
<feature type="binding site" evidence="15">
    <location>
        <position position="297"/>
    </location>
    <ligand>
        <name>L-serine</name>
        <dbReference type="ChEBI" id="CHEBI:33384"/>
    </ligand>
</feature>
<comment type="catalytic activity">
    <reaction evidence="14">
        <text>tRNA(Ser) + L-serine + ATP = L-seryl-tRNA(Ser) + AMP + diphosphate + H(+)</text>
        <dbReference type="Rhea" id="RHEA:12292"/>
        <dbReference type="Rhea" id="RHEA-COMP:9669"/>
        <dbReference type="Rhea" id="RHEA-COMP:9703"/>
        <dbReference type="ChEBI" id="CHEBI:15378"/>
        <dbReference type="ChEBI" id="CHEBI:30616"/>
        <dbReference type="ChEBI" id="CHEBI:33019"/>
        <dbReference type="ChEBI" id="CHEBI:33384"/>
        <dbReference type="ChEBI" id="CHEBI:78442"/>
        <dbReference type="ChEBI" id="CHEBI:78533"/>
        <dbReference type="ChEBI" id="CHEBI:456215"/>
        <dbReference type="EC" id="6.1.1.11"/>
    </reaction>
</comment>
<dbReference type="Gene3D" id="3.30.930.10">
    <property type="entry name" value="Bira Bifunctional Protein, Domain 2"/>
    <property type="match status" value="1"/>
</dbReference>
<evidence type="ECO:0000256" key="14">
    <source>
        <dbReference type="ARBA" id="ARBA00048823"/>
    </source>
</evidence>
<dbReference type="SUPFAM" id="SSF55681">
    <property type="entry name" value="Class II aaRS and biotin synthetases"/>
    <property type="match status" value="1"/>
</dbReference>
<dbReference type="Pfam" id="PF00587">
    <property type="entry name" value="tRNA-synt_2b"/>
    <property type="match status" value="1"/>
</dbReference>
<evidence type="ECO:0000259" key="17">
    <source>
        <dbReference type="PROSITE" id="PS50862"/>
    </source>
</evidence>
<feature type="domain" description="Aminoacyl-transfer RNA synthetases class-II family profile" evidence="17">
    <location>
        <begin position="80"/>
        <end position="329"/>
    </location>
</feature>
<dbReference type="PIRSF" id="PIRSF001529">
    <property type="entry name" value="Ser-tRNA-synth_IIa"/>
    <property type="match status" value="1"/>
</dbReference>
<comment type="pathway">
    <text evidence="2">Aminoacyl-tRNA biosynthesis; selenocysteinyl-tRNA(Sec) biosynthesis; L-seryl-tRNA(Sec) from L-serine and tRNA(Sec): step 1/1.</text>
</comment>
<dbReference type="AlphaFoldDB" id="A0AAD7U9E3"/>
<feature type="binding site" evidence="16">
    <location>
        <begin position="171"/>
        <end position="173"/>
    </location>
    <ligand>
        <name>ATP</name>
        <dbReference type="ChEBI" id="CHEBI:30616"/>
    </ligand>
</feature>
<evidence type="ECO:0000256" key="2">
    <source>
        <dbReference type="ARBA" id="ARBA00005045"/>
    </source>
</evidence>
<evidence type="ECO:0000256" key="13">
    <source>
        <dbReference type="ARBA" id="ARBA00047929"/>
    </source>
</evidence>
<dbReference type="InterPro" id="IPR002314">
    <property type="entry name" value="aa-tRNA-synt_IIb"/>
</dbReference>
<dbReference type="GO" id="GO:0006434">
    <property type="term" value="P:seryl-tRNA aminoacylation"/>
    <property type="evidence" value="ECO:0007669"/>
    <property type="project" value="InterPro"/>
</dbReference>
<proteinExistence type="inferred from homology"/>
<dbReference type="GO" id="GO:0005737">
    <property type="term" value="C:cytoplasm"/>
    <property type="evidence" value="ECO:0007669"/>
    <property type="project" value="UniProtKB-SubCell"/>
</dbReference>
<evidence type="ECO:0000256" key="12">
    <source>
        <dbReference type="ARBA" id="ARBA00033352"/>
    </source>
</evidence>
<comment type="similarity">
    <text evidence="3">Belongs to the class-II aminoacyl-tRNA synthetase family. Type-1 seryl-tRNA synthetase subfamily.</text>
</comment>
<sequence>MEAIESEAGDLLATIPNLLDDRTPDGASEAENVVVESWGEPRKGADLLWHDEILERLGGIGDAAKMSGARFSVLQGDIARLERALMNFFLDKHASSYTEVSAPLIVGRNALFGTGQLPKFEADLFRVSHEINNEDAFLIPTAEVPLTNLPDSLLDEAGLPLRLVSCTPCFRAEAGSYGRDTRGLVRQHQFWKVELVKVCTPETGVQEHADLTKDAEACLRDLGLPYRKVLLCSGDLGFTARLCYDLEVWLPGQQAYREISSCSLVGDFQARRIGLRYRPKSDGGKKKAKPVYPTTINGSGLAVGRTLVAILETYQRDDGAVDVPPALVPYMRGQTVLLPPINNK</sequence>
<dbReference type="InterPro" id="IPR002317">
    <property type="entry name" value="Ser-tRNA-ligase_type_1"/>
</dbReference>
<comment type="caution">
    <text evidence="18">The sequence shown here is derived from an EMBL/GenBank/DDBJ whole genome shotgun (WGS) entry which is preliminary data.</text>
</comment>
<dbReference type="CDD" id="cd00770">
    <property type="entry name" value="SerRS_core"/>
    <property type="match status" value="1"/>
</dbReference>
<dbReference type="NCBIfam" id="TIGR00414">
    <property type="entry name" value="serS"/>
    <property type="match status" value="1"/>
</dbReference>
<accession>A0AAD7U9E3</accession>
<evidence type="ECO:0000256" key="11">
    <source>
        <dbReference type="ARBA" id="ARBA00031113"/>
    </source>
</evidence>
<dbReference type="EMBL" id="JAQMWT010000524">
    <property type="protein sequence ID" value="KAJ8600294.1"/>
    <property type="molecule type" value="Genomic_DNA"/>
</dbReference>
<dbReference type="GO" id="GO:0005524">
    <property type="term" value="F:ATP binding"/>
    <property type="evidence" value="ECO:0007669"/>
    <property type="project" value="UniProtKB-KW"/>
</dbReference>
<dbReference type="EC" id="6.1.1.11" evidence="4"/>
<evidence type="ECO:0000256" key="5">
    <source>
        <dbReference type="ARBA" id="ARBA00022490"/>
    </source>
</evidence>
<organism evidence="18 19">
    <name type="scientific">Chrysophaeum taylorii</name>
    <dbReference type="NCBI Taxonomy" id="2483200"/>
    <lineage>
        <taxon>Eukaryota</taxon>
        <taxon>Sar</taxon>
        <taxon>Stramenopiles</taxon>
        <taxon>Ochrophyta</taxon>
        <taxon>Pelagophyceae</taxon>
        <taxon>Pelagomonadales</taxon>
        <taxon>Pelagomonadaceae</taxon>
        <taxon>Chrysophaeum</taxon>
    </lineage>
</organism>
<keyword evidence="8 16" id="KW-0067">ATP-binding</keyword>
<keyword evidence="7" id="KW-0547">Nucleotide-binding</keyword>
<keyword evidence="5" id="KW-0963">Cytoplasm</keyword>
<dbReference type="InterPro" id="IPR006195">
    <property type="entry name" value="aa-tRNA-synth_II"/>
</dbReference>
<comment type="subcellular location">
    <subcellularLocation>
        <location evidence="1">Cytoplasm</location>
    </subcellularLocation>
</comment>
<dbReference type="GO" id="GO:0004828">
    <property type="term" value="F:serine-tRNA ligase activity"/>
    <property type="evidence" value="ECO:0007669"/>
    <property type="project" value="UniProtKB-EC"/>
</dbReference>
<comment type="catalytic activity">
    <reaction evidence="13">
        <text>tRNA(Sec) + L-serine + ATP = L-seryl-tRNA(Sec) + AMP + diphosphate + H(+)</text>
        <dbReference type="Rhea" id="RHEA:42580"/>
        <dbReference type="Rhea" id="RHEA-COMP:9742"/>
        <dbReference type="Rhea" id="RHEA-COMP:10128"/>
        <dbReference type="ChEBI" id="CHEBI:15378"/>
        <dbReference type="ChEBI" id="CHEBI:30616"/>
        <dbReference type="ChEBI" id="CHEBI:33019"/>
        <dbReference type="ChEBI" id="CHEBI:33384"/>
        <dbReference type="ChEBI" id="CHEBI:78442"/>
        <dbReference type="ChEBI" id="CHEBI:78533"/>
        <dbReference type="ChEBI" id="CHEBI:456215"/>
        <dbReference type="EC" id="6.1.1.11"/>
    </reaction>
</comment>
<evidence type="ECO:0000256" key="10">
    <source>
        <dbReference type="ARBA" id="ARBA00023146"/>
    </source>
</evidence>
<gene>
    <name evidence="18" type="ORF">CTAYLR_000701</name>
</gene>
<feature type="binding site" evidence="16">
    <location>
        <begin position="258"/>
        <end position="261"/>
    </location>
    <ligand>
        <name>ATP</name>
        <dbReference type="ChEBI" id="CHEBI:30616"/>
    </ligand>
</feature>
<keyword evidence="10" id="KW-0030">Aminoacyl-tRNA synthetase</keyword>
<keyword evidence="6" id="KW-0436">Ligase</keyword>
<protein>
    <recommendedName>
        <fullName evidence="4">serine--tRNA ligase</fullName>
        <ecNumber evidence="4">6.1.1.11</ecNumber>
    </recommendedName>
    <alternativeName>
        <fullName evidence="11">Seryl-tRNA synthetase</fullName>
    </alternativeName>
    <alternativeName>
        <fullName evidence="12">Seryl-tRNA(Ser/Sec) synthetase</fullName>
    </alternativeName>
</protein>
<feature type="binding site" evidence="15">
    <location>
        <position position="171"/>
    </location>
    <ligand>
        <name>L-serine</name>
        <dbReference type="ChEBI" id="CHEBI:33384"/>
    </ligand>
</feature>
<keyword evidence="19" id="KW-1185">Reference proteome</keyword>
<reference evidence="18" key="1">
    <citation type="submission" date="2023-01" db="EMBL/GenBank/DDBJ databases">
        <title>Metagenome sequencing of chrysophaentin producing Chrysophaeum taylorii.</title>
        <authorList>
            <person name="Davison J."/>
            <person name="Bewley C."/>
        </authorList>
    </citation>
    <scope>NUCLEOTIDE SEQUENCE</scope>
    <source>
        <strain evidence="18">NIES-1699</strain>
    </source>
</reference>
<feature type="binding site" evidence="15">
    <location>
        <position position="141"/>
    </location>
    <ligand>
        <name>L-serine</name>
        <dbReference type="ChEBI" id="CHEBI:33384"/>
    </ligand>
</feature>
<evidence type="ECO:0000313" key="19">
    <source>
        <dbReference type="Proteomes" id="UP001230188"/>
    </source>
</evidence>
<evidence type="ECO:0000256" key="8">
    <source>
        <dbReference type="ARBA" id="ARBA00022840"/>
    </source>
</evidence>
<dbReference type="InterPro" id="IPR045864">
    <property type="entry name" value="aa-tRNA-synth_II/BPL/LPL"/>
</dbReference>
<evidence type="ECO:0000256" key="6">
    <source>
        <dbReference type="ARBA" id="ARBA00022598"/>
    </source>
</evidence>
<dbReference type="PROSITE" id="PS50862">
    <property type="entry name" value="AA_TRNA_LIGASE_II"/>
    <property type="match status" value="1"/>
</dbReference>
<feature type="binding site" evidence="15">
    <location>
        <position position="194"/>
    </location>
    <ligand>
        <name>L-serine</name>
        <dbReference type="ChEBI" id="CHEBI:33384"/>
    </ligand>
</feature>
<name>A0AAD7U9E3_9STRA</name>
<evidence type="ECO:0000256" key="4">
    <source>
        <dbReference type="ARBA" id="ARBA00012840"/>
    </source>
</evidence>
<keyword evidence="9" id="KW-0648">Protein biosynthesis</keyword>
<evidence type="ECO:0000256" key="1">
    <source>
        <dbReference type="ARBA" id="ARBA00004496"/>
    </source>
</evidence>
<evidence type="ECO:0000256" key="7">
    <source>
        <dbReference type="ARBA" id="ARBA00022741"/>
    </source>
</evidence>
<dbReference type="PRINTS" id="PR00981">
    <property type="entry name" value="TRNASYNTHSER"/>
</dbReference>
<dbReference type="PANTHER" id="PTHR43697:SF1">
    <property type="entry name" value="SERINE--TRNA LIGASE"/>
    <property type="match status" value="1"/>
</dbReference>
<dbReference type="Proteomes" id="UP001230188">
    <property type="component" value="Unassembled WGS sequence"/>
</dbReference>
<evidence type="ECO:0000256" key="3">
    <source>
        <dbReference type="ARBA" id="ARBA00010728"/>
    </source>
</evidence>
<evidence type="ECO:0000256" key="16">
    <source>
        <dbReference type="PIRSR" id="PIRSR001529-2"/>
    </source>
</evidence>
<evidence type="ECO:0000256" key="9">
    <source>
        <dbReference type="ARBA" id="ARBA00022917"/>
    </source>
</evidence>
<evidence type="ECO:0000313" key="18">
    <source>
        <dbReference type="EMBL" id="KAJ8600294.1"/>
    </source>
</evidence>
<dbReference type="PANTHER" id="PTHR43697">
    <property type="entry name" value="SERYL-TRNA SYNTHETASE"/>
    <property type="match status" value="1"/>
</dbReference>
<evidence type="ECO:0000256" key="15">
    <source>
        <dbReference type="PIRSR" id="PIRSR001529-1"/>
    </source>
</evidence>